<evidence type="ECO:0000313" key="1">
    <source>
        <dbReference type="EMBL" id="KAJ7517206.1"/>
    </source>
</evidence>
<organism evidence="1 2">
    <name type="scientific">Diphasiastrum complanatum</name>
    <name type="common">Issler's clubmoss</name>
    <name type="synonym">Lycopodium complanatum</name>
    <dbReference type="NCBI Taxonomy" id="34168"/>
    <lineage>
        <taxon>Eukaryota</taxon>
        <taxon>Viridiplantae</taxon>
        <taxon>Streptophyta</taxon>
        <taxon>Embryophyta</taxon>
        <taxon>Tracheophyta</taxon>
        <taxon>Lycopodiopsida</taxon>
        <taxon>Lycopodiales</taxon>
        <taxon>Lycopodiaceae</taxon>
        <taxon>Lycopodioideae</taxon>
        <taxon>Diphasiastrum</taxon>
    </lineage>
</organism>
<name>A0ACC2AIE2_DIPCM</name>
<evidence type="ECO:0000313" key="2">
    <source>
        <dbReference type="Proteomes" id="UP001162992"/>
    </source>
</evidence>
<sequence>MTKGLCYHSSPFPPPPPPPPPPSMSSKSLRFFSSPQHRRRHHHYRGEKNQHHHHHHHHPLLSMRWRASSSNLSRRISHLFAHFANKSFGIWSQQHTTLFTRGCLSDLSCQSTYLTSLSNNVLTSKTETGQPQRTLSGPVTRMGKGLHSGEESTLTLFPATAGEGRYFVYMNDIVTEKISASADNVVETRLSTCLGIGHTKVRTVEHLMSALEGIGVNNCRIELRGGQEVPLLDGSASQWVKAVEEVGLSIAQDRHGCQLPALSLKVHKPIFVFDGDSFVAAFPAPATRVTCGIDFPQQAIGRQWFTWYHCNNASYKSEIAAARTFGIYEQIEQLQQAGLIKGASLDNALVCSESGWLNPPLRFPDEPCRHKLLDLVGDLALCAQSGHLGLPVAHIISFKASHSLHVKFCKAILQAAKDH</sequence>
<dbReference type="Proteomes" id="UP001162992">
    <property type="component" value="Chromosome 21"/>
</dbReference>
<reference evidence="2" key="1">
    <citation type="journal article" date="2024" name="Proc. Natl. Acad. Sci. U.S.A.">
        <title>Extraordinary preservation of gene collinearity over three hundred million years revealed in homosporous lycophytes.</title>
        <authorList>
            <person name="Li C."/>
            <person name="Wickell D."/>
            <person name="Kuo L.Y."/>
            <person name="Chen X."/>
            <person name="Nie B."/>
            <person name="Liao X."/>
            <person name="Peng D."/>
            <person name="Ji J."/>
            <person name="Jenkins J."/>
            <person name="Williams M."/>
            <person name="Shu S."/>
            <person name="Plott C."/>
            <person name="Barry K."/>
            <person name="Rajasekar S."/>
            <person name="Grimwood J."/>
            <person name="Han X."/>
            <person name="Sun S."/>
            <person name="Hou Z."/>
            <person name="He W."/>
            <person name="Dai G."/>
            <person name="Sun C."/>
            <person name="Schmutz J."/>
            <person name="Leebens-Mack J.H."/>
            <person name="Li F.W."/>
            <person name="Wang L."/>
        </authorList>
    </citation>
    <scope>NUCLEOTIDE SEQUENCE [LARGE SCALE GENOMIC DNA]</scope>
    <source>
        <strain evidence="2">cv. PW_Plant_1</strain>
    </source>
</reference>
<dbReference type="EMBL" id="CM055112">
    <property type="protein sequence ID" value="KAJ7517206.1"/>
    <property type="molecule type" value="Genomic_DNA"/>
</dbReference>
<proteinExistence type="predicted"/>
<gene>
    <name evidence="1" type="ORF">O6H91_21G014600</name>
</gene>
<protein>
    <submittedName>
        <fullName evidence="1">Uncharacterized protein</fullName>
    </submittedName>
</protein>
<keyword evidence="2" id="KW-1185">Reference proteome</keyword>
<comment type="caution">
    <text evidence="1">The sequence shown here is derived from an EMBL/GenBank/DDBJ whole genome shotgun (WGS) entry which is preliminary data.</text>
</comment>
<accession>A0ACC2AIE2</accession>